<feature type="transmembrane region" description="Helical" evidence="1">
    <location>
        <begin position="306"/>
        <end position="326"/>
    </location>
</feature>
<dbReference type="EMBL" id="CP072648">
    <property type="protein sequence ID" value="QUW02041.1"/>
    <property type="molecule type" value="Genomic_DNA"/>
</dbReference>
<protein>
    <recommendedName>
        <fullName evidence="4">Glycosyltransferase RgtA/B/C/D-like domain-containing protein</fullName>
    </recommendedName>
</protein>
<keyword evidence="1" id="KW-0812">Transmembrane</keyword>
<dbReference type="Proteomes" id="UP000676506">
    <property type="component" value="Chromosome 1"/>
</dbReference>
<evidence type="ECO:0000256" key="1">
    <source>
        <dbReference type="SAM" id="Phobius"/>
    </source>
</evidence>
<evidence type="ECO:0000313" key="3">
    <source>
        <dbReference type="Proteomes" id="UP000676506"/>
    </source>
</evidence>
<keyword evidence="3" id="KW-1185">Reference proteome</keyword>
<feature type="transmembrane region" description="Helical" evidence="1">
    <location>
        <begin position="121"/>
        <end position="140"/>
    </location>
</feature>
<proteinExistence type="predicted"/>
<name>A0ABX8B5Z4_9BACT</name>
<gene>
    <name evidence="2" type="ORF">J8C06_06615</name>
</gene>
<sequence>MTTGGFQRLFQQPEWCFGSLGAAGAGWLWFVLTRHGIGLSPDSVGYLAVSQHLVEGHGLVSYQGDPFVVQPPLYPLCIAGLGYLSNLSLPSSALALNVALFGLVILLSGKLTFLATGSLKFSIFICFSIIFGIPIFWISLFAWSELLFILFLLCNFTEFHKLISKNKNVYIFSCLVFANLAFLTRYVGFLLIVSNLLILFILFIKKGKNFFVLLYFAVLSVSIPSIFVLRNYAVSGTFFGPRTLSSIRISENLLLFSDAFFSWVIAPLGNLITTPILIVGAIILIFVLLINYLFHTLRLQELAVSNLILFIIVYLSFILLSSTRIAYDPIDNRLLSPIFIPLSIVLIHFFSKTIYSNLRAKLPERTERLAVTAGVLIWFTYPVVSTVTLAIEVWQDGKGYHSLRWQTSETLAYVRKTHKQLTQLPIYTNDPEGMYFLAQTRAAHLPFRVRASWPEPGCAYVVRFKHAYRGECLELLEQLRSVADIVTHKQFSDGEIYIVTRKAS</sequence>
<organism evidence="2 3">
    <name type="scientific">Chloracidobacterium validum</name>
    <dbReference type="NCBI Taxonomy" id="2821543"/>
    <lineage>
        <taxon>Bacteria</taxon>
        <taxon>Pseudomonadati</taxon>
        <taxon>Acidobacteriota</taxon>
        <taxon>Terriglobia</taxon>
        <taxon>Terriglobales</taxon>
        <taxon>Acidobacteriaceae</taxon>
        <taxon>Chloracidobacterium</taxon>
    </lineage>
</organism>
<reference evidence="2 3" key="1">
    <citation type="submission" date="2021-03" db="EMBL/GenBank/DDBJ databases">
        <title>Genomic and phenotypic characterization of Chloracidobacterium isolates provides evidence for multiple species.</title>
        <authorList>
            <person name="Saini M.K."/>
            <person name="Costas A.M.G."/>
            <person name="Tank M."/>
            <person name="Bryant D.A."/>
        </authorList>
    </citation>
    <scope>NUCLEOTIDE SEQUENCE [LARGE SCALE GENOMIC DNA]</scope>
    <source>
        <strain evidence="2 3">BV2-C</strain>
    </source>
</reference>
<feature type="transmembrane region" description="Helical" evidence="1">
    <location>
        <begin position="89"/>
        <end position="109"/>
    </location>
</feature>
<feature type="transmembrane region" description="Helical" evidence="1">
    <location>
        <begin position="175"/>
        <end position="204"/>
    </location>
</feature>
<feature type="transmembrane region" description="Helical" evidence="1">
    <location>
        <begin position="338"/>
        <end position="358"/>
    </location>
</feature>
<feature type="transmembrane region" description="Helical" evidence="1">
    <location>
        <begin position="272"/>
        <end position="294"/>
    </location>
</feature>
<feature type="transmembrane region" description="Helical" evidence="1">
    <location>
        <begin position="15"/>
        <end position="32"/>
    </location>
</feature>
<feature type="transmembrane region" description="Helical" evidence="1">
    <location>
        <begin position="370"/>
        <end position="394"/>
    </location>
</feature>
<evidence type="ECO:0000313" key="2">
    <source>
        <dbReference type="EMBL" id="QUW02041.1"/>
    </source>
</evidence>
<dbReference type="RefSeq" id="WP_211427932.1">
    <property type="nucleotide sequence ID" value="NZ_CP072648.1"/>
</dbReference>
<evidence type="ECO:0008006" key="4">
    <source>
        <dbReference type="Google" id="ProtNLM"/>
    </source>
</evidence>
<feature type="transmembrane region" description="Helical" evidence="1">
    <location>
        <begin position="210"/>
        <end position="229"/>
    </location>
</feature>
<keyword evidence="1" id="KW-0472">Membrane</keyword>
<keyword evidence="1" id="KW-1133">Transmembrane helix</keyword>
<accession>A0ABX8B5Z4</accession>